<dbReference type="PANTHER" id="PTHR15907">
    <property type="entry name" value="DUF614 FAMILY PROTEIN-RELATED"/>
    <property type="match status" value="1"/>
</dbReference>
<protein>
    <submittedName>
        <fullName evidence="3">Cornifelin-like isoform X1</fullName>
    </submittedName>
</protein>
<name>A0A8M1KM92_CLUHA</name>
<dbReference type="AlphaFoldDB" id="A0A8M1KM92"/>
<evidence type="ECO:0000313" key="2">
    <source>
        <dbReference type="Proteomes" id="UP000515152"/>
    </source>
</evidence>
<organism evidence="2 3">
    <name type="scientific">Clupea harengus</name>
    <name type="common">Atlantic herring</name>
    <dbReference type="NCBI Taxonomy" id="7950"/>
    <lineage>
        <taxon>Eukaryota</taxon>
        <taxon>Metazoa</taxon>
        <taxon>Chordata</taxon>
        <taxon>Craniata</taxon>
        <taxon>Vertebrata</taxon>
        <taxon>Euteleostomi</taxon>
        <taxon>Actinopterygii</taxon>
        <taxon>Neopterygii</taxon>
        <taxon>Teleostei</taxon>
        <taxon>Clupei</taxon>
        <taxon>Clupeiformes</taxon>
        <taxon>Clupeoidei</taxon>
        <taxon>Clupeidae</taxon>
        <taxon>Clupea</taxon>
    </lineage>
</organism>
<dbReference type="InterPro" id="IPR006461">
    <property type="entry name" value="PLAC_motif_containing"/>
</dbReference>
<reference evidence="3" key="1">
    <citation type="submission" date="2025-08" db="UniProtKB">
        <authorList>
            <consortium name="RefSeq"/>
        </authorList>
    </citation>
    <scope>IDENTIFICATION</scope>
</reference>
<dbReference type="Proteomes" id="UP000515152">
    <property type="component" value="Chromosome 11"/>
</dbReference>
<dbReference type="KEGG" id="char:122133314"/>
<comment type="similarity">
    <text evidence="1">Belongs to the cornifelin family.</text>
</comment>
<evidence type="ECO:0000256" key="1">
    <source>
        <dbReference type="ARBA" id="ARBA00009024"/>
    </source>
</evidence>
<dbReference type="OrthoDB" id="1045822at2759"/>
<gene>
    <name evidence="3" type="primary">LOC122133314</name>
</gene>
<dbReference type="GeneID" id="122133314"/>
<sequence length="130" mass="14605">MWTYEILKKLKVSISAVKAPPNSPVSRQPTSQRAQPSRWSTKMLDCCMDMPVCLCGCCCGPILACQLAKKYGECCCQPMLPGGLGMLRASMRQRYNIEGNLLDDTMVAYFFGPCTLCQMAREYKLQSRKM</sequence>
<dbReference type="Pfam" id="PF04749">
    <property type="entry name" value="PLAC8"/>
    <property type="match status" value="1"/>
</dbReference>
<evidence type="ECO:0000313" key="3">
    <source>
        <dbReference type="RefSeq" id="XP_042565176.1"/>
    </source>
</evidence>
<keyword evidence="2" id="KW-1185">Reference proteome</keyword>
<proteinExistence type="inferred from homology"/>
<dbReference type="RefSeq" id="XP_042565176.1">
    <property type="nucleotide sequence ID" value="XM_042709242.1"/>
</dbReference>
<dbReference type="NCBIfam" id="TIGR01571">
    <property type="entry name" value="A_thal_Cys_rich"/>
    <property type="match status" value="1"/>
</dbReference>
<accession>A0A8M1KM92</accession>